<evidence type="ECO:0000313" key="3">
    <source>
        <dbReference type="Proteomes" id="UP000807115"/>
    </source>
</evidence>
<name>A0A921ULW7_SORBI</name>
<reference evidence="2" key="2">
    <citation type="submission" date="2020-10" db="EMBL/GenBank/DDBJ databases">
        <authorList>
            <person name="Cooper E.A."/>
            <person name="Brenton Z.W."/>
            <person name="Flinn B.S."/>
            <person name="Jenkins J."/>
            <person name="Shu S."/>
            <person name="Flowers D."/>
            <person name="Luo F."/>
            <person name="Wang Y."/>
            <person name="Xia P."/>
            <person name="Barry K."/>
            <person name="Daum C."/>
            <person name="Lipzen A."/>
            <person name="Yoshinaga Y."/>
            <person name="Schmutz J."/>
            <person name="Saski C."/>
            <person name="Vermerris W."/>
            <person name="Kresovich S."/>
        </authorList>
    </citation>
    <scope>NUCLEOTIDE SEQUENCE</scope>
</reference>
<reference evidence="2" key="1">
    <citation type="journal article" date="2019" name="BMC Genomics">
        <title>A new reference genome for Sorghum bicolor reveals high levels of sequence similarity between sweet and grain genotypes: implications for the genetics of sugar metabolism.</title>
        <authorList>
            <person name="Cooper E.A."/>
            <person name="Brenton Z.W."/>
            <person name="Flinn B.S."/>
            <person name="Jenkins J."/>
            <person name="Shu S."/>
            <person name="Flowers D."/>
            <person name="Luo F."/>
            <person name="Wang Y."/>
            <person name="Xia P."/>
            <person name="Barry K."/>
            <person name="Daum C."/>
            <person name="Lipzen A."/>
            <person name="Yoshinaga Y."/>
            <person name="Schmutz J."/>
            <person name="Saski C."/>
            <person name="Vermerris W."/>
            <person name="Kresovich S."/>
        </authorList>
    </citation>
    <scope>NUCLEOTIDE SEQUENCE</scope>
</reference>
<feature type="region of interest" description="Disordered" evidence="1">
    <location>
        <begin position="1"/>
        <end position="48"/>
    </location>
</feature>
<organism evidence="2 3">
    <name type="scientific">Sorghum bicolor</name>
    <name type="common">Sorghum</name>
    <name type="synonym">Sorghum vulgare</name>
    <dbReference type="NCBI Taxonomy" id="4558"/>
    <lineage>
        <taxon>Eukaryota</taxon>
        <taxon>Viridiplantae</taxon>
        <taxon>Streptophyta</taxon>
        <taxon>Embryophyta</taxon>
        <taxon>Tracheophyta</taxon>
        <taxon>Spermatophyta</taxon>
        <taxon>Magnoliopsida</taxon>
        <taxon>Liliopsida</taxon>
        <taxon>Poales</taxon>
        <taxon>Poaceae</taxon>
        <taxon>PACMAD clade</taxon>
        <taxon>Panicoideae</taxon>
        <taxon>Andropogonodae</taxon>
        <taxon>Andropogoneae</taxon>
        <taxon>Sorghinae</taxon>
        <taxon>Sorghum</taxon>
    </lineage>
</organism>
<dbReference type="EMBL" id="CM027682">
    <property type="protein sequence ID" value="KAG0536334.1"/>
    <property type="molecule type" value="Genomic_DNA"/>
</dbReference>
<dbReference type="Proteomes" id="UP000807115">
    <property type="component" value="Chromosome 3"/>
</dbReference>
<accession>A0A921ULW7</accession>
<proteinExistence type="predicted"/>
<comment type="caution">
    <text evidence="2">The sequence shown here is derived from an EMBL/GenBank/DDBJ whole genome shotgun (WGS) entry which is preliminary data.</text>
</comment>
<evidence type="ECO:0000313" key="2">
    <source>
        <dbReference type="EMBL" id="KAG0536334.1"/>
    </source>
</evidence>
<gene>
    <name evidence="2" type="ORF">BDA96_03G054600</name>
</gene>
<sequence length="147" mass="15972">MRAPAPATPDDLAKLLPPSSGARCRTRRGRLQLQTRSRGPTSPNSRQVAAILRRRRTRCPKKQGRGPNLLSSTALPLPGGHCDATWPPHLGYEHTKLRSGCRHGCLGRSLMHSCRHIVAPSFLGLDQRGPAPPVVLPSLAMRLLGKC</sequence>
<protein>
    <submittedName>
        <fullName evidence="2">Uncharacterized protein</fullName>
    </submittedName>
</protein>
<dbReference type="AlphaFoldDB" id="A0A921ULW7"/>
<evidence type="ECO:0000256" key="1">
    <source>
        <dbReference type="SAM" id="MobiDB-lite"/>
    </source>
</evidence>